<keyword evidence="1" id="KW-0233">DNA recombination</keyword>
<evidence type="ECO:0000313" key="3">
    <source>
        <dbReference type="EMBL" id="KAF1037011.1"/>
    </source>
</evidence>
<name>A0A833PRD7_BURL3</name>
<dbReference type="AlphaFoldDB" id="A0A833PRD7"/>
<dbReference type="GO" id="GO:0015074">
    <property type="term" value="P:DNA integration"/>
    <property type="evidence" value="ECO:0007669"/>
    <property type="project" value="InterPro"/>
</dbReference>
<feature type="domain" description="Tyr recombinase" evidence="2">
    <location>
        <begin position="264"/>
        <end position="432"/>
    </location>
</feature>
<accession>A0A833PRD7</accession>
<dbReference type="Proteomes" id="UP000467522">
    <property type="component" value="Unassembled WGS sequence"/>
</dbReference>
<dbReference type="GO" id="GO:0006310">
    <property type="term" value="P:DNA recombination"/>
    <property type="evidence" value="ECO:0007669"/>
    <property type="project" value="UniProtKB-KW"/>
</dbReference>
<organism evidence="3 4">
    <name type="scientific">Burkholderia lata (strain ATCC 17760 / DSM 23089 / LMG 22485 / NCIMB 9086 / R18194 / 383)</name>
    <dbReference type="NCBI Taxonomy" id="482957"/>
    <lineage>
        <taxon>Bacteria</taxon>
        <taxon>Pseudomonadati</taxon>
        <taxon>Pseudomonadota</taxon>
        <taxon>Betaproteobacteria</taxon>
        <taxon>Burkholderiales</taxon>
        <taxon>Burkholderiaceae</taxon>
        <taxon>Burkholderia</taxon>
        <taxon>Burkholderia cepacia complex</taxon>
    </lineage>
</organism>
<gene>
    <name evidence="3" type="ORF">GAK33_03495</name>
</gene>
<dbReference type="Gene3D" id="1.10.443.10">
    <property type="entry name" value="Intergrase catalytic core"/>
    <property type="match status" value="1"/>
</dbReference>
<dbReference type="GO" id="GO:0003677">
    <property type="term" value="F:DNA binding"/>
    <property type="evidence" value="ECO:0007669"/>
    <property type="project" value="InterPro"/>
</dbReference>
<dbReference type="InterPro" id="IPR013762">
    <property type="entry name" value="Integrase-like_cat_sf"/>
</dbReference>
<proteinExistence type="predicted"/>
<dbReference type="EMBL" id="WNDV01000010">
    <property type="protein sequence ID" value="KAF1037011.1"/>
    <property type="molecule type" value="Genomic_DNA"/>
</dbReference>
<comment type="caution">
    <text evidence="3">The sequence shown here is derived from an EMBL/GenBank/DDBJ whole genome shotgun (WGS) entry which is preliminary data.</text>
</comment>
<evidence type="ECO:0000313" key="4">
    <source>
        <dbReference type="Proteomes" id="UP000467522"/>
    </source>
</evidence>
<dbReference type="RefSeq" id="WP_278647317.1">
    <property type="nucleotide sequence ID" value="NZ_WNDV01000010.1"/>
</dbReference>
<evidence type="ECO:0000256" key="1">
    <source>
        <dbReference type="ARBA" id="ARBA00023172"/>
    </source>
</evidence>
<sequence>MFESVVIERTRYTWVLAVDALHDGKRPKIDWRTFLPRSGGSKHQREYLLCSLRGLFVALIEAPRQLRSDRLSHDTVFNWYYALRRMIRWMTARNIWRFSSLSRQDVAEYIEYCDMRDDRKGSVSRHTFYFRLQLLNEMWEFRGGYLGALRVNPATIDVDAIRKSKPEKSSWRALDEDVAIPLIGDAITFIRSHGAYLASVRKRRWQLDRGAVGIEKWAKAVRVNKLYKALGDEPGLELLRDELNMRHEHAHVVLRRAFALADGACFILILFTEGMRVSELVRLDIGCLKPGSLADGTTVNRLHGIAAKKGAKRRSWIATDEVAEAIDYLDESFSGQRRAFGLKALILNKARGGSGATAGSRPRRARRGIVATRMKLFAKAPERRVQVNQRIHPHVARKTFARFVVCRDKHALEALAYHFGHIYQSVTDGSYVGSDIELQKLLSEESRRDLECALTDLINSPNVSGKAGAAFSAIREGTRSNFRGKRGVRRLVEKLIADGVQLAPCYWGYCVYSQALSACHGDSRGPNEARRSPDVCAGCQNFAVTERHRPWWEARLDREDQFLATPDLPTQTIAVVSRRRSNSACILSDLNKDKWMLRSDV</sequence>
<dbReference type="SUPFAM" id="SSF56349">
    <property type="entry name" value="DNA breaking-rejoining enzymes"/>
    <property type="match status" value="1"/>
</dbReference>
<reference evidence="4" key="1">
    <citation type="journal article" date="2020" name="MBio">
        <title>Horizontal gene transfer to a defensive symbiont with a reduced genome amongst a multipartite beetle microbiome.</title>
        <authorList>
            <person name="Waterworth S.C."/>
            <person name="Florez L.V."/>
            <person name="Rees E.R."/>
            <person name="Hertweck C."/>
            <person name="Kaltenpoth M."/>
            <person name="Kwan J.C."/>
        </authorList>
    </citation>
    <scope>NUCLEOTIDE SEQUENCE [LARGE SCALE GENOMIC DNA]</scope>
</reference>
<protein>
    <recommendedName>
        <fullName evidence="2">Tyr recombinase domain-containing protein</fullName>
    </recommendedName>
</protein>
<dbReference type="Pfam" id="PF00589">
    <property type="entry name" value="Phage_integrase"/>
    <property type="match status" value="1"/>
</dbReference>
<dbReference type="InterPro" id="IPR002104">
    <property type="entry name" value="Integrase_catalytic"/>
</dbReference>
<dbReference type="InterPro" id="IPR011010">
    <property type="entry name" value="DNA_brk_join_enz"/>
</dbReference>
<evidence type="ECO:0000259" key="2">
    <source>
        <dbReference type="Pfam" id="PF00589"/>
    </source>
</evidence>